<feature type="transmembrane region" description="Helical" evidence="1">
    <location>
        <begin position="5"/>
        <end position="22"/>
    </location>
</feature>
<evidence type="ECO:0000256" key="1">
    <source>
        <dbReference type="SAM" id="Phobius"/>
    </source>
</evidence>
<keyword evidence="4" id="KW-1185">Reference proteome</keyword>
<dbReference type="STRING" id="483218.BACPEC_00435"/>
<reference evidence="3 4" key="1">
    <citation type="submission" date="2008-11" db="EMBL/GenBank/DDBJ databases">
        <title>Draft genome sequence of Bacteroides pectinophilus (ATCC 43243).</title>
        <authorList>
            <person name="Sudarsanam P."/>
            <person name="Ley R."/>
            <person name="Guruge J."/>
            <person name="Turnbaugh P.J."/>
            <person name="Mahowald M."/>
            <person name="Liep D."/>
            <person name="Gordon J."/>
        </authorList>
    </citation>
    <scope>NUCLEOTIDE SEQUENCE [LARGE SCALE GENOMIC DNA]</scope>
    <source>
        <strain evidence="3 4">ATCC 43243</strain>
    </source>
</reference>
<name>B7AP31_9FIRM</name>
<protein>
    <recommendedName>
        <fullName evidence="2">Prepilin type IV endopeptidase peptidase domain-containing protein</fullName>
    </recommendedName>
</protein>
<proteinExistence type="predicted"/>
<dbReference type="GO" id="GO:0004190">
    <property type="term" value="F:aspartic-type endopeptidase activity"/>
    <property type="evidence" value="ECO:0007669"/>
    <property type="project" value="InterPro"/>
</dbReference>
<dbReference type="GO" id="GO:0016020">
    <property type="term" value="C:membrane"/>
    <property type="evidence" value="ECO:0007669"/>
    <property type="project" value="InterPro"/>
</dbReference>
<sequence length="144" mass="14992">MQQMWYIINAILVVFLGVEAVVDYRHRNISAVCAVTVLAALAACNLICGNMGWKDILCGMLPGAFIIMLSVMTGQAIGSGDGLVLMVIGAAGGVYVSVMALMFAGTIAAVMMPALLMAGKVKKKSTIAFIPYLLAGYVGVILCG</sequence>
<keyword evidence="1" id="KW-0472">Membrane</keyword>
<feature type="domain" description="Prepilin type IV endopeptidase peptidase" evidence="2">
    <location>
        <begin position="11"/>
        <end position="111"/>
    </location>
</feature>
<feature type="transmembrane region" description="Helical" evidence="1">
    <location>
        <begin position="28"/>
        <end position="49"/>
    </location>
</feature>
<gene>
    <name evidence="3" type="ORF">BACPEC_00435</name>
</gene>
<dbReference type="Pfam" id="PF01478">
    <property type="entry name" value="Peptidase_A24"/>
    <property type="match status" value="1"/>
</dbReference>
<feature type="transmembrane region" description="Helical" evidence="1">
    <location>
        <begin position="56"/>
        <end position="77"/>
    </location>
</feature>
<dbReference type="HOGENOM" id="CLU_057101_10_1_9"/>
<dbReference type="Proteomes" id="UP000003136">
    <property type="component" value="Unassembled WGS sequence"/>
</dbReference>
<evidence type="ECO:0000313" key="3">
    <source>
        <dbReference type="EMBL" id="EEC58305.1"/>
    </source>
</evidence>
<keyword evidence="1" id="KW-0812">Transmembrane</keyword>
<dbReference type="InterPro" id="IPR000045">
    <property type="entry name" value="Prepilin_IV_endopep_pep"/>
</dbReference>
<comment type="caution">
    <text evidence="3">The sequence shown here is derived from an EMBL/GenBank/DDBJ whole genome shotgun (WGS) entry which is preliminary data.</text>
</comment>
<dbReference type="Gene3D" id="1.20.120.1220">
    <property type="match status" value="1"/>
</dbReference>
<accession>B7AP31</accession>
<organism evidence="3 4">
    <name type="scientific">[Bacteroides] pectinophilus ATCC 43243</name>
    <dbReference type="NCBI Taxonomy" id="483218"/>
    <lineage>
        <taxon>Bacteria</taxon>
        <taxon>Bacillati</taxon>
        <taxon>Bacillota</taxon>
        <taxon>Clostridia</taxon>
        <taxon>Eubacteriales</taxon>
    </lineage>
</organism>
<feature type="transmembrane region" description="Helical" evidence="1">
    <location>
        <begin position="83"/>
        <end position="116"/>
    </location>
</feature>
<evidence type="ECO:0000313" key="4">
    <source>
        <dbReference type="Proteomes" id="UP000003136"/>
    </source>
</evidence>
<reference evidence="3 4" key="2">
    <citation type="submission" date="2008-11" db="EMBL/GenBank/DDBJ databases">
        <authorList>
            <person name="Fulton L."/>
            <person name="Clifton S."/>
            <person name="Fulton B."/>
            <person name="Xu J."/>
            <person name="Minx P."/>
            <person name="Pepin K.H."/>
            <person name="Johnson M."/>
            <person name="Bhonagiri V."/>
            <person name="Nash W.E."/>
            <person name="Mardis E.R."/>
            <person name="Wilson R.K."/>
        </authorList>
    </citation>
    <scope>NUCLEOTIDE SEQUENCE [LARGE SCALE GENOMIC DNA]</scope>
    <source>
        <strain evidence="3 4">ATCC 43243</strain>
    </source>
</reference>
<dbReference type="AlphaFoldDB" id="B7AP31"/>
<evidence type="ECO:0000259" key="2">
    <source>
        <dbReference type="Pfam" id="PF01478"/>
    </source>
</evidence>
<keyword evidence="1" id="KW-1133">Transmembrane helix</keyword>
<dbReference type="EMBL" id="ABVQ01000034">
    <property type="protein sequence ID" value="EEC58305.1"/>
    <property type="molecule type" value="Genomic_DNA"/>
</dbReference>